<keyword evidence="5 7" id="KW-1133">Transmembrane helix</keyword>
<dbReference type="RefSeq" id="WP_002672146.1">
    <property type="nucleotide sequence ID" value="NZ_CM001795.1"/>
</dbReference>
<dbReference type="InterPro" id="IPR051327">
    <property type="entry name" value="MATE_MepA_subfamily"/>
</dbReference>
<feature type="transmembrane region" description="Helical" evidence="7">
    <location>
        <begin position="139"/>
        <end position="160"/>
    </location>
</feature>
<dbReference type="Pfam" id="PF01554">
    <property type="entry name" value="MatE"/>
    <property type="match status" value="2"/>
</dbReference>
<feature type="transmembrane region" description="Helical" evidence="7">
    <location>
        <begin position="275"/>
        <end position="302"/>
    </location>
</feature>
<feature type="transmembrane region" description="Helical" evidence="7">
    <location>
        <begin position="172"/>
        <end position="191"/>
    </location>
</feature>
<dbReference type="InterPro" id="IPR002528">
    <property type="entry name" value="MATE_fam"/>
</dbReference>
<accession>A0A0E2E1D2</accession>
<keyword evidence="6 7" id="KW-0472">Membrane</keyword>
<protein>
    <submittedName>
        <fullName evidence="8">MATE efflux family protein</fullName>
    </submittedName>
</protein>
<dbReference type="GO" id="GO:0042910">
    <property type="term" value="F:xenobiotic transmembrane transporter activity"/>
    <property type="evidence" value="ECO:0007669"/>
    <property type="project" value="InterPro"/>
</dbReference>
<dbReference type="Proteomes" id="UP000011705">
    <property type="component" value="Chromosome"/>
</dbReference>
<dbReference type="GO" id="GO:0005886">
    <property type="term" value="C:plasma membrane"/>
    <property type="evidence" value="ECO:0007669"/>
    <property type="project" value="UniProtKB-SubCell"/>
</dbReference>
<feature type="transmembrane region" description="Helical" evidence="7">
    <location>
        <begin position="419"/>
        <end position="439"/>
    </location>
</feature>
<dbReference type="PIRSF" id="PIRSF006603">
    <property type="entry name" value="DinF"/>
    <property type="match status" value="1"/>
</dbReference>
<feature type="transmembrane region" description="Helical" evidence="7">
    <location>
        <begin position="197"/>
        <end position="217"/>
    </location>
</feature>
<keyword evidence="3" id="KW-1003">Cell membrane</keyword>
<dbReference type="GO" id="GO:0015297">
    <property type="term" value="F:antiporter activity"/>
    <property type="evidence" value="ECO:0007669"/>
    <property type="project" value="InterPro"/>
</dbReference>
<dbReference type="PATRIC" id="fig|999432.5.peg.2285"/>
<feature type="transmembrane region" description="Helical" evidence="7">
    <location>
        <begin position="361"/>
        <end position="382"/>
    </location>
</feature>
<feature type="transmembrane region" description="Helical" evidence="7">
    <location>
        <begin position="59"/>
        <end position="84"/>
    </location>
</feature>
<sequence length="455" mass="49961">MENEKQKEFILNGNLWKVIFDLSWPAVIAMILLGANNVLDGIFVGHFAEEGAFAGISVALPPIITIIGLGILIGSGAGTLLSIAIGAEDKNIQKKILGNVNFLTLIISVIVMTLGFLFSEQTLFLMGGRGNALIHGSKYYRTILWGTPIWIYAIALNNLIRSEGKMKTAAAIMGISLIVNGCANYTLMVIFNFGIKGAAIGTNIGMAVQAIISTVYFAKKNPDSPVSVFTIRMDGEIISKIISMGLASFIMQFMGTIQMLLVLNVLNHYGSQDDIAFYGIITRIFSFILQTIGGFMIALSPIIGINFGADKTERLISAFKRFVFAALILIAPLWILILIFPQTSVSLMMKNPHLSIHNISYFRIYMALLPVMPLVFFALAFFPAVNKGKISSILGILQQIVFYIPIMLILPIFIGIAGIYYGTFLIEILSAIPISILIIREFRLLRSGITKWQKN</sequence>
<dbReference type="HOGENOM" id="CLU_012893_0_0_12"/>
<evidence type="ECO:0000256" key="7">
    <source>
        <dbReference type="SAM" id="Phobius"/>
    </source>
</evidence>
<evidence type="ECO:0000256" key="5">
    <source>
        <dbReference type="ARBA" id="ARBA00022989"/>
    </source>
</evidence>
<gene>
    <name evidence="8" type="ORF">HMPREF9726_02200</name>
</gene>
<proteinExistence type="predicted"/>
<dbReference type="InterPro" id="IPR048279">
    <property type="entry name" value="MdtK-like"/>
</dbReference>
<feature type="transmembrane region" description="Helical" evidence="7">
    <location>
        <begin position="394"/>
        <end position="413"/>
    </location>
</feature>
<feature type="transmembrane region" description="Helical" evidence="7">
    <location>
        <begin position="237"/>
        <end position="263"/>
    </location>
</feature>
<feature type="transmembrane region" description="Helical" evidence="7">
    <location>
        <begin position="20"/>
        <end position="39"/>
    </location>
</feature>
<reference evidence="8" key="1">
    <citation type="submission" date="2012-01" db="EMBL/GenBank/DDBJ databases">
        <title>The Genome Sequence of Treponema denticola H-22.</title>
        <authorList>
            <consortium name="The Broad Institute Genome Sequencing Platform"/>
            <person name="Earl A."/>
            <person name="Ward D."/>
            <person name="Feldgarden M."/>
            <person name="Gevers D."/>
            <person name="Blanton J.M."/>
            <person name="Fenno C.J."/>
            <person name="Baranova O.V."/>
            <person name="Mathney J."/>
            <person name="Dewhirst F.E."/>
            <person name="Izard J."/>
            <person name="Young S.K."/>
            <person name="Zeng Q."/>
            <person name="Gargeya S."/>
            <person name="Fitzgerald M."/>
            <person name="Haas B."/>
            <person name="Abouelleil A."/>
            <person name="Alvarado L."/>
            <person name="Arachchi H.M."/>
            <person name="Berlin A."/>
            <person name="Chapman S.B."/>
            <person name="Gearin G."/>
            <person name="Goldberg J."/>
            <person name="Griggs A."/>
            <person name="Gujja S."/>
            <person name="Hansen M."/>
            <person name="Heiman D."/>
            <person name="Howarth C."/>
            <person name="Larimer J."/>
            <person name="Lui A."/>
            <person name="MacDonald P.J.P."/>
            <person name="McCowen C."/>
            <person name="Montmayeur A."/>
            <person name="Murphy C."/>
            <person name="Neiman D."/>
            <person name="Pearson M."/>
            <person name="Priest M."/>
            <person name="Roberts A."/>
            <person name="Saif S."/>
            <person name="Shea T."/>
            <person name="Sisk P."/>
            <person name="Stolte C."/>
            <person name="Sykes S."/>
            <person name="Wortman J."/>
            <person name="Nusbaum C."/>
            <person name="Birren B."/>
        </authorList>
    </citation>
    <scope>NUCLEOTIDE SEQUENCE [LARGE SCALE GENOMIC DNA]</scope>
    <source>
        <strain evidence="8">H-22</strain>
    </source>
</reference>
<comment type="subcellular location">
    <subcellularLocation>
        <location evidence="1">Cell membrane</location>
        <topology evidence="1">Multi-pass membrane protein</topology>
    </subcellularLocation>
</comment>
<dbReference type="PANTHER" id="PTHR43823:SF3">
    <property type="entry name" value="MULTIDRUG EXPORT PROTEIN MEPA"/>
    <property type="match status" value="1"/>
</dbReference>
<evidence type="ECO:0000256" key="6">
    <source>
        <dbReference type="ARBA" id="ARBA00023136"/>
    </source>
</evidence>
<evidence type="ECO:0000256" key="4">
    <source>
        <dbReference type="ARBA" id="ARBA00022692"/>
    </source>
</evidence>
<evidence type="ECO:0000256" key="1">
    <source>
        <dbReference type="ARBA" id="ARBA00004651"/>
    </source>
</evidence>
<organism evidence="8">
    <name type="scientific">Treponema denticola H-22</name>
    <dbReference type="NCBI Taxonomy" id="999432"/>
    <lineage>
        <taxon>Bacteria</taxon>
        <taxon>Pseudomonadati</taxon>
        <taxon>Spirochaetota</taxon>
        <taxon>Spirochaetia</taxon>
        <taxon>Spirochaetales</taxon>
        <taxon>Treponemataceae</taxon>
        <taxon>Treponema</taxon>
    </lineage>
</organism>
<comment type="caution">
    <text evidence="8">The sequence shown here is derived from an EMBL/GenBank/DDBJ whole genome shotgun (WGS) entry which is preliminary data.</text>
</comment>
<dbReference type="PANTHER" id="PTHR43823">
    <property type="entry name" value="SPORULATION PROTEIN YKVU"/>
    <property type="match status" value="1"/>
</dbReference>
<dbReference type="AlphaFoldDB" id="A0A0E2E1D2"/>
<feature type="transmembrane region" description="Helical" evidence="7">
    <location>
        <begin position="96"/>
        <end position="119"/>
    </location>
</feature>
<name>A0A0E2E1D2_TREDN</name>
<keyword evidence="4 7" id="KW-0812">Transmembrane</keyword>
<dbReference type="EMBL" id="AGDV01000021">
    <property type="protein sequence ID" value="EMB30515.1"/>
    <property type="molecule type" value="Genomic_DNA"/>
</dbReference>
<evidence type="ECO:0000256" key="3">
    <source>
        <dbReference type="ARBA" id="ARBA00022475"/>
    </source>
</evidence>
<evidence type="ECO:0000313" key="8">
    <source>
        <dbReference type="EMBL" id="EMB30515.1"/>
    </source>
</evidence>
<keyword evidence="2" id="KW-0813">Transport</keyword>
<feature type="transmembrane region" description="Helical" evidence="7">
    <location>
        <begin position="322"/>
        <end position="341"/>
    </location>
</feature>
<evidence type="ECO:0000256" key="2">
    <source>
        <dbReference type="ARBA" id="ARBA00022448"/>
    </source>
</evidence>